<protein>
    <submittedName>
        <fullName evidence="1">Uncharacterized protein</fullName>
    </submittedName>
</protein>
<dbReference type="EMBL" id="DS113177">
    <property type="protein sequence ID" value="EAY23661.1"/>
    <property type="molecule type" value="Genomic_DNA"/>
</dbReference>
<evidence type="ECO:0000313" key="2">
    <source>
        <dbReference type="Proteomes" id="UP000001542"/>
    </source>
</evidence>
<dbReference type="KEGG" id="tva:4720769"/>
<evidence type="ECO:0000313" key="1">
    <source>
        <dbReference type="EMBL" id="EAY23661.1"/>
    </source>
</evidence>
<proteinExistence type="predicted"/>
<dbReference type="Proteomes" id="UP000001542">
    <property type="component" value="Unassembled WGS sequence"/>
</dbReference>
<reference evidence="1" key="1">
    <citation type="submission" date="2006-10" db="EMBL/GenBank/DDBJ databases">
        <authorList>
            <person name="Amadeo P."/>
            <person name="Zhao Q."/>
            <person name="Wortman J."/>
            <person name="Fraser-Liggett C."/>
            <person name="Carlton J."/>
        </authorList>
    </citation>
    <scope>NUCLEOTIDE SEQUENCE</scope>
    <source>
        <strain evidence="1">G3</strain>
    </source>
</reference>
<dbReference type="VEuPathDB" id="TrichDB:TVAGG3_0992890"/>
<dbReference type="VEuPathDB" id="TrichDB:TVAG_119980"/>
<dbReference type="InParanoid" id="A2D7E4"/>
<accession>A2D7E4</accession>
<dbReference type="RefSeq" id="XP_001276909.1">
    <property type="nucleotide sequence ID" value="XM_001276908.1"/>
</dbReference>
<gene>
    <name evidence="1" type="ORF">TVAG_119980</name>
</gene>
<sequence length="281" mass="32864">MKNSTLLFNAISSIQPTNDVTHYKTKRKPKHIIIKKTVDDDVKKIDYLEVDTVNLSVIKKEKIDDILHRMSVGALKGPLNDLRNLGIKQQFHIRQALEKMISVTMKESYADNTNYELQNIDEARIELMAKFVDSEEKSNQLLDLFKNRYKFLDISFDFSKEPKTEVISEIIKLDAADLKNEEIYKRIMFHLSMIFTCVKKCEVKTAEFNQISDNMVNKCISLTEQNKFSLAVLYAYALIFRDKDSKLTEICNKLPKNDRFAISIKLRSFMEKRQKIETKKE</sequence>
<dbReference type="AlphaFoldDB" id="A2D7E4"/>
<reference evidence="1" key="2">
    <citation type="journal article" date="2007" name="Science">
        <title>Draft genome sequence of the sexually transmitted pathogen Trichomonas vaginalis.</title>
        <authorList>
            <person name="Carlton J.M."/>
            <person name="Hirt R.P."/>
            <person name="Silva J.C."/>
            <person name="Delcher A.L."/>
            <person name="Schatz M."/>
            <person name="Zhao Q."/>
            <person name="Wortman J.R."/>
            <person name="Bidwell S.L."/>
            <person name="Alsmark U.C.M."/>
            <person name="Besteiro S."/>
            <person name="Sicheritz-Ponten T."/>
            <person name="Noel C.J."/>
            <person name="Dacks J.B."/>
            <person name="Foster P.G."/>
            <person name="Simillion C."/>
            <person name="Van de Peer Y."/>
            <person name="Miranda-Saavedra D."/>
            <person name="Barton G.J."/>
            <person name="Westrop G.D."/>
            <person name="Mueller S."/>
            <person name="Dessi D."/>
            <person name="Fiori P.L."/>
            <person name="Ren Q."/>
            <person name="Paulsen I."/>
            <person name="Zhang H."/>
            <person name="Bastida-Corcuera F.D."/>
            <person name="Simoes-Barbosa A."/>
            <person name="Brown M.T."/>
            <person name="Hayes R.D."/>
            <person name="Mukherjee M."/>
            <person name="Okumura C.Y."/>
            <person name="Schneider R."/>
            <person name="Smith A.J."/>
            <person name="Vanacova S."/>
            <person name="Villalvazo M."/>
            <person name="Haas B.J."/>
            <person name="Pertea M."/>
            <person name="Feldblyum T.V."/>
            <person name="Utterback T.R."/>
            <person name="Shu C.L."/>
            <person name="Osoegawa K."/>
            <person name="de Jong P.J."/>
            <person name="Hrdy I."/>
            <person name="Horvathova L."/>
            <person name="Zubacova Z."/>
            <person name="Dolezal P."/>
            <person name="Malik S.B."/>
            <person name="Logsdon J.M. Jr."/>
            <person name="Henze K."/>
            <person name="Gupta A."/>
            <person name="Wang C.C."/>
            <person name="Dunne R.L."/>
            <person name="Upcroft J.A."/>
            <person name="Upcroft P."/>
            <person name="White O."/>
            <person name="Salzberg S.L."/>
            <person name="Tang P."/>
            <person name="Chiu C.-H."/>
            <person name="Lee Y.-S."/>
            <person name="Embley T.M."/>
            <person name="Coombs G.H."/>
            <person name="Mottram J.C."/>
            <person name="Tachezy J."/>
            <person name="Fraser-Liggett C.M."/>
            <person name="Johnson P.J."/>
        </authorList>
    </citation>
    <scope>NUCLEOTIDE SEQUENCE [LARGE SCALE GENOMIC DNA]</scope>
    <source>
        <strain evidence="1">G3</strain>
    </source>
</reference>
<organism evidence="1 2">
    <name type="scientific">Trichomonas vaginalis (strain ATCC PRA-98 / G3)</name>
    <dbReference type="NCBI Taxonomy" id="412133"/>
    <lineage>
        <taxon>Eukaryota</taxon>
        <taxon>Metamonada</taxon>
        <taxon>Parabasalia</taxon>
        <taxon>Trichomonadida</taxon>
        <taxon>Trichomonadidae</taxon>
        <taxon>Trichomonas</taxon>
    </lineage>
</organism>
<keyword evidence="2" id="KW-1185">Reference proteome</keyword>
<name>A2D7E4_TRIV3</name>